<feature type="signal peptide" evidence="14">
    <location>
        <begin position="1"/>
        <end position="19"/>
    </location>
</feature>
<dbReference type="GO" id="GO:0007339">
    <property type="term" value="P:binding of sperm to zona pellucida"/>
    <property type="evidence" value="ECO:0007669"/>
    <property type="project" value="TreeGrafter"/>
</dbReference>
<evidence type="ECO:0000256" key="14">
    <source>
        <dbReference type="SAM" id="SignalP"/>
    </source>
</evidence>
<evidence type="ECO:0000256" key="3">
    <source>
        <dbReference type="ARBA" id="ARBA00022525"/>
    </source>
</evidence>
<dbReference type="GO" id="GO:0032190">
    <property type="term" value="F:acrosin binding"/>
    <property type="evidence" value="ECO:0007669"/>
    <property type="project" value="TreeGrafter"/>
</dbReference>
<dbReference type="Gene3D" id="2.60.40.4100">
    <property type="entry name" value="Zona pellucida, ZP-C domain"/>
    <property type="match status" value="1"/>
</dbReference>
<evidence type="ECO:0000256" key="1">
    <source>
        <dbReference type="ARBA" id="ARBA00004251"/>
    </source>
</evidence>
<dbReference type="InterPro" id="IPR042235">
    <property type="entry name" value="ZP-C_dom"/>
</dbReference>
<evidence type="ECO:0000256" key="4">
    <source>
        <dbReference type="ARBA" id="ARBA00022530"/>
    </source>
</evidence>
<dbReference type="GO" id="GO:0035805">
    <property type="term" value="C:egg coat"/>
    <property type="evidence" value="ECO:0007669"/>
    <property type="project" value="UniProtKB-SubCell"/>
</dbReference>
<dbReference type="InterPro" id="IPR051148">
    <property type="entry name" value="Zona_Pellucida_Domain_gp"/>
</dbReference>
<dbReference type="InterPro" id="IPR057636">
    <property type="entry name" value="Ig_ZP2_3rd"/>
</dbReference>
<protein>
    <recommendedName>
        <fullName evidence="15">ZP domain-containing protein</fullName>
    </recommendedName>
</protein>
<dbReference type="InterPro" id="IPR057637">
    <property type="entry name" value="Ig_ZP2_1st"/>
</dbReference>
<keyword evidence="7 13" id="KW-1133">Transmembrane helix</keyword>
<evidence type="ECO:0000256" key="6">
    <source>
        <dbReference type="ARBA" id="ARBA00022692"/>
    </source>
</evidence>
<dbReference type="EMBL" id="SWJQ01000006">
    <property type="protein sequence ID" value="TRZ26780.1"/>
    <property type="molecule type" value="Genomic_DNA"/>
</dbReference>
<dbReference type="PANTHER" id="PTHR23343">
    <property type="entry name" value="ZONA PELLUCIDA SPERM-BINDING PROTEIN"/>
    <property type="match status" value="1"/>
</dbReference>
<feature type="transmembrane region" description="Helical" evidence="13">
    <location>
        <begin position="658"/>
        <end position="682"/>
    </location>
</feature>
<keyword evidence="14" id="KW-0732">Signal</keyword>
<evidence type="ECO:0000256" key="13">
    <source>
        <dbReference type="SAM" id="Phobius"/>
    </source>
</evidence>
<feature type="domain" description="ZP" evidence="15">
    <location>
        <begin position="349"/>
        <end position="615"/>
    </location>
</feature>
<evidence type="ECO:0000256" key="11">
    <source>
        <dbReference type="ARBA" id="ARBA00023279"/>
    </source>
</evidence>
<dbReference type="InterPro" id="IPR055355">
    <property type="entry name" value="ZP-C"/>
</dbReference>
<dbReference type="Pfam" id="PF23738">
    <property type="entry name" value="Ig_ZP2_N"/>
    <property type="match status" value="1"/>
</dbReference>
<gene>
    <name evidence="16" type="ORF">HGM15179_000391</name>
</gene>
<name>A0A8K1LTZ3_9PASS</name>
<dbReference type="PRINTS" id="PR00023">
    <property type="entry name" value="ZPELLUCIDA"/>
</dbReference>
<dbReference type="OrthoDB" id="9903747at2759"/>
<dbReference type="FunFam" id="2.60.40.4100:FF:000004">
    <property type="entry name" value="Zona pellucida sperm-binding protein 2"/>
    <property type="match status" value="1"/>
</dbReference>
<keyword evidence="5" id="KW-0165">Cleavage on pair of basic residues</keyword>
<accession>A0A8K1LTZ3</accession>
<keyword evidence="2" id="KW-1003">Cell membrane</keyword>
<keyword evidence="8 13" id="KW-0472">Membrane</keyword>
<keyword evidence="11" id="KW-0278">Fertilization</keyword>
<dbReference type="Pfam" id="PF23344">
    <property type="entry name" value="ZP-N"/>
    <property type="match status" value="1"/>
</dbReference>
<dbReference type="PROSITE" id="PS51034">
    <property type="entry name" value="ZP_2"/>
    <property type="match status" value="1"/>
</dbReference>
<dbReference type="GO" id="GO:0035804">
    <property type="term" value="F:structural constituent of egg coat"/>
    <property type="evidence" value="ECO:0007669"/>
    <property type="project" value="TreeGrafter"/>
</dbReference>
<dbReference type="InterPro" id="IPR057638">
    <property type="entry name" value="Ig_ZP2_2nd"/>
</dbReference>
<proteinExistence type="predicted"/>
<dbReference type="PANTHER" id="PTHR23343:SF4">
    <property type="entry name" value="ZONA PELLUCIDA SPERM-BINDING PROTEIN 2"/>
    <property type="match status" value="1"/>
</dbReference>
<evidence type="ECO:0000256" key="9">
    <source>
        <dbReference type="ARBA" id="ARBA00023157"/>
    </source>
</evidence>
<organism evidence="16 17">
    <name type="scientific">Zosterops borbonicus</name>
    <dbReference type="NCBI Taxonomy" id="364589"/>
    <lineage>
        <taxon>Eukaryota</taxon>
        <taxon>Metazoa</taxon>
        <taxon>Chordata</taxon>
        <taxon>Craniata</taxon>
        <taxon>Vertebrata</taxon>
        <taxon>Euteleostomi</taxon>
        <taxon>Archelosauria</taxon>
        <taxon>Archosauria</taxon>
        <taxon>Dinosauria</taxon>
        <taxon>Saurischia</taxon>
        <taxon>Theropoda</taxon>
        <taxon>Coelurosauria</taxon>
        <taxon>Aves</taxon>
        <taxon>Neognathae</taxon>
        <taxon>Neoaves</taxon>
        <taxon>Telluraves</taxon>
        <taxon>Australaves</taxon>
        <taxon>Passeriformes</taxon>
        <taxon>Sylvioidea</taxon>
        <taxon>Zosteropidae</taxon>
        <taxon>Zosterops</taxon>
    </lineage>
</organism>
<keyword evidence="4" id="KW-0272">Extracellular matrix</keyword>
<evidence type="ECO:0000313" key="17">
    <source>
        <dbReference type="Proteomes" id="UP000796761"/>
    </source>
</evidence>
<sequence length="797" mass="88692">MWLLLLFGFLLCLAPCANGLGDQDFLENVTCHRDGIEIEFSRELSNYSWHVCVVDVGGEEIVSCDHTVDYERLILSVLFVNCTSLQHGQHQLWLKLILNDTMGEETNITYSTHCDSILVDEVTTPVFAGATNCTKDFMAVTFPGLMLSLSDEHMVPAAPMSWNLSVDAGTRIHQLSLGQAMQQGYNFLVDGPNLIFQVAFAATGVVSYKHDDKVLYTVALKLMYGLPEHRLTVESRMLCAPGPAICNATHMTVVIPAFPAILMDVGVENKTIPMDQLQENGITLDTQRGGVRLYISRGALKSRLPGESCSGLQYYMSSLRLAFHFHGQTVAMVMHPECPCEQHTPIAAVCTPDGYMDFEVLAESTTPLLDLDTLRLRDPVCRPAYKSPLNDRVRFHVPLNGCGTRHWFDGEKIHYENEVRALWTDLLLGRISRDSELRLTVVCSFSNGDASLTIKVDDLSPPPSSVNQGSLSLVLLSYPEDSYRQPYREDQYPIVRYLRQPIFLEVQVLNRNDPNLHLVLDDCWATASQEPGSLPQWNIVVDGCEYDLDSYRTVFHPVGRGVSYANYRQRLEVKTFAFVSGDKAVPGLVYFHCSVLICHRFHPDSPLCIPRCPRPSRSKRESGMAAVNSAVVSMRGPVLFVPEEWSPAQGSTLLSKEAWAGIAMTAVSVLSLATMLLFLAFLKCLKRRAYMVNVHLSIENLTLVLALHKKQLLVKGHSEKPSNDRLISMQRLDHAFGYSMENGSLLELVDSVVDLAAHPGTEPCTMLFVILLPSQAALCVIKSCANTAMLKEQTEEA</sequence>
<dbReference type="GO" id="GO:0005886">
    <property type="term" value="C:plasma membrane"/>
    <property type="evidence" value="ECO:0007669"/>
    <property type="project" value="UniProtKB-SubCell"/>
</dbReference>
<evidence type="ECO:0000256" key="12">
    <source>
        <dbReference type="ARBA" id="ARBA00024183"/>
    </source>
</evidence>
<evidence type="ECO:0000256" key="10">
    <source>
        <dbReference type="ARBA" id="ARBA00023180"/>
    </source>
</evidence>
<keyword evidence="10" id="KW-0325">Glycoprotein</keyword>
<comment type="subcellular location">
    <subcellularLocation>
        <location evidence="1">Cell membrane</location>
        <topology evidence="1">Single-pass type I membrane protein</topology>
    </subcellularLocation>
    <subcellularLocation>
        <location evidence="12">Zona pellucida</location>
    </subcellularLocation>
</comment>
<dbReference type="Pfam" id="PF23736">
    <property type="entry name" value="Ig_ZP2"/>
    <property type="match status" value="1"/>
</dbReference>
<dbReference type="InterPro" id="IPR001507">
    <property type="entry name" value="ZP_dom"/>
</dbReference>
<evidence type="ECO:0000259" key="15">
    <source>
        <dbReference type="PROSITE" id="PS51034"/>
    </source>
</evidence>
<keyword evidence="9" id="KW-1015">Disulfide bond</keyword>
<keyword evidence="6 13" id="KW-0812">Transmembrane</keyword>
<dbReference type="SMART" id="SM00241">
    <property type="entry name" value="ZP"/>
    <property type="match status" value="1"/>
</dbReference>
<dbReference type="Proteomes" id="UP000796761">
    <property type="component" value="Unassembled WGS sequence"/>
</dbReference>
<evidence type="ECO:0000256" key="2">
    <source>
        <dbReference type="ARBA" id="ARBA00022475"/>
    </source>
</evidence>
<dbReference type="AlphaFoldDB" id="A0A8K1LTZ3"/>
<dbReference type="InterPro" id="IPR055356">
    <property type="entry name" value="ZP-N"/>
</dbReference>
<dbReference type="Gene3D" id="2.60.40.3210">
    <property type="entry name" value="Zona pellucida, ZP-N domain"/>
    <property type="match status" value="1"/>
</dbReference>
<feature type="chain" id="PRO_5035442560" description="ZP domain-containing protein" evidence="14">
    <location>
        <begin position="20"/>
        <end position="797"/>
    </location>
</feature>
<evidence type="ECO:0000256" key="8">
    <source>
        <dbReference type="ARBA" id="ARBA00023136"/>
    </source>
</evidence>
<dbReference type="InterPro" id="IPR048290">
    <property type="entry name" value="ZP_chr"/>
</dbReference>
<keyword evidence="3" id="KW-0964">Secreted</keyword>
<evidence type="ECO:0000256" key="5">
    <source>
        <dbReference type="ARBA" id="ARBA00022685"/>
    </source>
</evidence>
<dbReference type="Pfam" id="PF23740">
    <property type="entry name" value="Ig_ZP2_3rd"/>
    <property type="match status" value="1"/>
</dbReference>
<evidence type="ECO:0000256" key="7">
    <source>
        <dbReference type="ARBA" id="ARBA00022989"/>
    </source>
</evidence>
<reference evidence="16" key="1">
    <citation type="submission" date="2019-04" db="EMBL/GenBank/DDBJ databases">
        <title>Genome assembly of Zosterops borbonicus 15179.</title>
        <authorList>
            <person name="Leroy T."/>
            <person name="Anselmetti Y."/>
            <person name="Tilak M.-K."/>
            <person name="Nabholz B."/>
        </authorList>
    </citation>
    <scope>NUCLEOTIDE SEQUENCE</scope>
    <source>
        <strain evidence="16">HGM_15179</strain>
        <tissue evidence="16">Muscle</tissue>
    </source>
</reference>
<dbReference type="Pfam" id="PF00100">
    <property type="entry name" value="Zona_pellucida"/>
    <property type="match status" value="1"/>
</dbReference>
<comment type="caution">
    <text evidence="16">The sequence shown here is derived from an EMBL/GenBank/DDBJ whole genome shotgun (WGS) entry which is preliminary data.</text>
</comment>
<evidence type="ECO:0000313" key="16">
    <source>
        <dbReference type="EMBL" id="TRZ26780.1"/>
    </source>
</evidence>
<dbReference type="GO" id="GO:0060468">
    <property type="term" value="P:prevention of polyspermy"/>
    <property type="evidence" value="ECO:0007669"/>
    <property type="project" value="TreeGrafter"/>
</dbReference>
<keyword evidence="17" id="KW-1185">Reference proteome</keyword>